<evidence type="ECO:0000313" key="3">
    <source>
        <dbReference type="Proteomes" id="UP001152622"/>
    </source>
</evidence>
<keyword evidence="1" id="KW-0732">Signal</keyword>
<evidence type="ECO:0000256" key="1">
    <source>
        <dbReference type="SAM" id="SignalP"/>
    </source>
</evidence>
<dbReference type="EMBL" id="JAINUF010000004">
    <property type="protein sequence ID" value="KAJ8365099.1"/>
    <property type="molecule type" value="Genomic_DNA"/>
</dbReference>
<dbReference type="SUPFAM" id="SSF54403">
    <property type="entry name" value="Cystatin/monellin"/>
    <property type="match status" value="1"/>
</dbReference>
<evidence type="ECO:0000313" key="2">
    <source>
        <dbReference type="EMBL" id="KAJ8365099.1"/>
    </source>
</evidence>
<dbReference type="Gene3D" id="3.10.450.10">
    <property type="match status" value="1"/>
</dbReference>
<dbReference type="AlphaFoldDB" id="A0A9Q1FSC6"/>
<proteinExistence type="predicted"/>
<keyword evidence="3" id="KW-1185">Reference proteome</keyword>
<name>A0A9Q1FSC6_SYNKA</name>
<gene>
    <name evidence="2" type="ORF">SKAU_G00139300</name>
</gene>
<reference evidence="2" key="1">
    <citation type="journal article" date="2023" name="Science">
        <title>Genome structures resolve the early diversification of teleost fishes.</title>
        <authorList>
            <person name="Parey E."/>
            <person name="Louis A."/>
            <person name="Montfort J."/>
            <person name="Bouchez O."/>
            <person name="Roques C."/>
            <person name="Iampietro C."/>
            <person name="Lluch J."/>
            <person name="Castinel A."/>
            <person name="Donnadieu C."/>
            <person name="Desvignes T."/>
            <person name="Floi Bucao C."/>
            <person name="Jouanno E."/>
            <person name="Wen M."/>
            <person name="Mejri S."/>
            <person name="Dirks R."/>
            <person name="Jansen H."/>
            <person name="Henkel C."/>
            <person name="Chen W.J."/>
            <person name="Zahm M."/>
            <person name="Cabau C."/>
            <person name="Klopp C."/>
            <person name="Thompson A.W."/>
            <person name="Robinson-Rechavi M."/>
            <person name="Braasch I."/>
            <person name="Lecointre G."/>
            <person name="Bobe J."/>
            <person name="Postlethwait J.H."/>
            <person name="Berthelot C."/>
            <person name="Roest Crollius H."/>
            <person name="Guiguen Y."/>
        </authorList>
    </citation>
    <scope>NUCLEOTIDE SEQUENCE</scope>
    <source>
        <strain evidence="2">WJC10195</strain>
    </source>
</reference>
<comment type="caution">
    <text evidence="2">The sequence shown here is derived from an EMBL/GenBank/DDBJ whole genome shotgun (WGS) entry which is preliminary data.</text>
</comment>
<feature type="chain" id="PRO_5040325490" evidence="1">
    <location>
        <begin position="21"/>
        <end position="93"/>
    </location>
</feature>
<dbReference type="Proteomes" id="UP001152622">
    <property type="component" value="Chromosome 4"/>
</dbReference>
<sequence>MAKFIQLLLSVAAVTALAAANSTMLSPDDPEIYPPARVKYSMAVIVGQTVCKNRPDINLADCSLQNSHGKTMTCDFVVLAVPNSDKPSYLQCK</sequence>
<protein>
    <submittedName>
        <fullName evidence="2">Uncharacterized protein</fullName>
    </submittedName>
</protein>
<feature type="signal peptide" evidence="1">
    <location>
        <begin position="1"/>
        <end position="20"/>
    </location>
</feature>
<dbReference type="InterPro" id="IPR046350">
    <property type="entry name" value="Cystatin_sf"/>
</dbReference>
<accession>A0A9Q1FSC6</accession>
<dbReference type="OrthoDB" id="1908104at2759"/>
<organism evidence="2 3">
    <name type="scientific">Synaphobranchus kaupii</name>
    <name type="common">Kaup's arrowtooth eel</name>
    <dbReference type="NCBI Taxonomy" id="118154"/>
    <lineage>
        <taxon>Eukaryota</taxon>
        <taxon>Metazoa</taxon>
        <taxon>Chordata</taxon>
        <taxon>Craniata</taxon>
        <taxon>Vertebrata</taxon>
        <taxon>Euteleostomi</taxon>
        <taxon>Actinopterygii</taxon>
        <taxon>Neopterygii</taxon>
        <taxon>Teleostei</taxon>
        <taxon>Anguilliformes</taxon>
        <taxon>Synaphobranchidae</taxon>
        <taxon>Synaphobranchus</taxon>
    </lineage>
</organism>